<dbReference type="SMART" id="SM00213">
    <property type="entry name" value="UBQ"/>
    <property type="match status" value="1"/>
</dbReference>
<evidence type="ECO:0000256" key="10">
    <source>
        <dbReference type="ARBA" id="ARBA00023242"/>
    </source>
</evidence>
<dbReference type="PROSITE" id="PS00299">
    <property type="entry name" value="UBIQUITIN_1"/>
    <property type="match status" value="1"/>
</dbReference>
<keyword evidence="10" id="KW-0539">Nucleus</keyword>
<keyword evidence="5" id="KW-0963">Cytoplasm</keyword>
<sequence>MTRTEDLTNSVREVSNNLSHGSIRWTPDALLAIQEAAEDHLVHLFEDSMLCAIHAKRVTLNSQGTSSTACSLIMLVICMQIFGLTLTGKTIPLEVESYDTIDNVKALIKDKEGIPPEQQSLIFSGKKLEDGRTLADYDIQKESTLHLILRLRGGMQIFVKTLTGKTVTLEVESSDIMILSRLRYRIRRGFRLTSRGLYLLESSWKMVGLWPITTSRRNLLCTLFFD</sequence>
<dbReference type="FunFam" id="3.10.20.90:FF:000009">
    <property type="entry name" value="Ubiquitin-60S ribosomal protein"/>
    <property type="match status" value="1"/>
</dbReference>
<evidence type="ECO:0000256" key="4">
    <source>
        <dbReference type="ARBA" id="ARBA00010343"/>
    </source>
</evidence>
<dbReference type="InterPro" id="IPR050158">
    <property type="entry name" value="Ubiquitin_ubiquitin-like"/>
</dbReference>
<keyword evidence="8" id="KW-0832">Ubl conjugation</keyword>
<dbReference type="InterPro" id="IPR009072">
    <property type="entry name" value="Histone-fold"/>
</dbReference>
<dbReference type="PANTHER" id="PTHR10666">
    <property type="entry name" value="UBIQUITIN"/>
    <property type="match status" value="1"/>
</dbReference>
<dbReference type="OrthoDB" id="1885901at2759"/>
<evidence type="ECO:0000313" key="12">
    <source>
        <dbReference type="EMBL" id="CAB4300587.1"/>
    </source>
</evidence>
<proteinExistence type="inferred from homology"/>
<dbReference type="InterPro" id="IPR029071">
    <property type="entry name" value="Ubiquitin-like_domsf"/>
</dbReference>
<organism evidence="12 13">
    <name type="scientific">Prunus armeniaca</name>
    <name type="common">Apricot</name>
    <name type="synonym">Armeniaca vulgaris</name>
    <dbReference type="NCBI Taxonomy" id="36596"/>
    <lineage>
        <taxon>Eukaryota</taxon>
        <taxon>Viridiplantae</taxon>
        <taxon>Streptophyta</taxon>
        <taxon>Embryophyta</taxon>
        <taxon>Tracheophyta</taxon>
        <taxon>Spermatophyta</taxon>
        <taxon>Magnoliopsida</taxon>
        <taxon>eudicotyledons</taxon>
        <taxon>Gunneridae</taxon>
        <taxon>Pentapetalae</taxon>
        <taxon>rosids</taxon>
        <taxon>fabids</taxon>
        <taxon>Rosales</taxon>
        <taxon>Rosaceae</taxon>
        <taxon>Amygdaloideae</taxon>
        <taxon>Amygdaleae</taxon>
        <taxon>Prunus</taxon>
    </lineage>
</organism>
<evidence type="ECO:0000313" key="13">
    <source>
        <dbReference type="Proteomes" id="UP000507245"/>
    </source>
</evidence>
<evidence type="ECO:0000256" key="5">
    <source>
        <dbReference type="ARBA" id="ARBA00022490"/>
    </source>
</evidence>
<comment type="similarity">
    <text evidence="3">Belongs to the ubiquitin family.</text>
</comment>
<evidence type="ECO:0000256" key="3">
    <source>
        <dbReference type="ARBA" id="ARBA00008430"/>
    </source>
</evidence>
<dbReference type="SUPFAM" id="SSF54236">
    <property type="entry name" value="Ubiquitin-like"/>
    <property type="match status" value="1"/>
</dbReference>
<evidence type="ECO:0000256" key="9">
    <source>
        <dbReference type="ARBA" id="ARBA00022990"/>
    </source>
</evidence>
<comment type="similarity">
    <text evidence="4">Belongs to the histone H3 family.</text>
</comment>
<reference evidence="13" key="1">
    <citation type="journal article" date="2020" name="Genome Biol.">
        <title>Gamete binning: chromosome-level and haplotype-resolved genome assembly enabled by high-throughput single-cell sequencing of gamete genomes.</title>
        <authorList>
            <person name="Campoy J.A."/>
            <person name="Sun H."/>
            <person name="Goel M."/>
            <person name="Jiao W.-B."/>
            <person name="Folz-Donahue K."/>
            <person name="Wang N."/>
            <person name="Rubio M."/>
            <person name="Liu C."/>
            <person name="Kukat C."/>
            <person name="Ruiz D."/>
            <person name="Huettel B."/>
            <person name="Schneeberger K."/>
        </authorList>
    </citation>
    <scope>NUCLEOTIDE SEQUENCE [LARGE SCALE GENOMIC DNA]</scope>
    <source>
        <strain evidence="13">cv. Rojo Pasion</strain>
    </source>
</reference>
<name>A0A6J5WKW1_PRUAR</name>
<evidence type="ECO:0000256" key="6">
    <source>
        <dbReference type="ARBA" id="ARBA00022499"/>
    </source>
</evidence>
<keyword evidence="7" id="KW-0677">Repeat</keyword>
<evidence type="ECO:0000256" key="2">
    <source>
        <dbReference type="ARBA" id="ARBA00004496"/>
    </source>
</evidence>
<dbReference type="Gene3D" id="1.10.20.10">
    <property type="entry name" value="Histone, subunit A"/>
    <property type="match status" value="1"/>
</dbReference>
<dbReference type="Proteomes" id="UP000507245">
    <property type="component" value="Unassembled WGS sequence"/>
</dbReference>
<dbReference type="GO" id="GO:0003677">
    <property type="term" value="F:DNA binding"/>
    <property type="evidence" value="ECO:0007669"/>
    <property type="project" value="InterPro"/>
</dbReference>
<evidence type="ECO:0000256" key="8">
    <source>
        <dbReference type="ARBA" id="ARBA00022843"/>
    </source>
</evidence>
<dbReference type="AlphaFoldDB" id="A0A6J5WKW1"/>
<gene>
    <name evidence="12" type="ORF">ORAREDHAP_LOCUS15741</name>
</gene>
<dbReference type="Pfam" id="PF00125">
    <property type="entry name" value="Histone"/>
    <property type="match status" value="1"/>
</dbReference>
<dbReference type="SMART" id="SM00428">
    <property type="entry name" value="H3"/>
    <property type="match status" value="1"/>
</dbReference>
<dbReference type="GO" id="GO:0005737">
    <property type="term" value="C:cytoplasm"/>
    <property type="evidence" value="ECO:0007669"/>
    <property type="project" value="UniProtKB-SubCell"/>
</dbReference>
<protein>
    <recommendedName>
        <fullName evidence="11">Ubiquitin-like domain-containing protein</fullName>
    </recommendedName>
</protein>
<dbReference type="PROSITE" id="PS50053">
    <property type="entry name" value="UBIQUITIN_2"/>
    <property type="match status" value="1"/>
</dbReference>
<dbReference type="EMBL" id="CAEKKB010000002">
    <property type="protein sequence ID" value="CAB4300587.1"/>
    <property type="molecule type" value="Genomic_DNA"/>
</dbReference>
<comment type="subcellular location">
    <subcellularLocation>
        <location evidence="2">Cytoplasm</location>
    </subcellularLocation>
    <subcellularLocation>
        <location evidence="1">Nucleus</location>
    </subcellularLocation>
</comment>
<dbReference type="InterPro" id="IPR007125">
    <property type="entry name" value="H2A/H2B/H3"/>
</dbReference>
<dbReference type="GO" id="GO:0003729">
    <property type="term" value="F:mRNA binding"/>
    <property type="evidence" value="ECO:0007669"/>
    <property type="project" value="UniProtKB-ARBA"/>
</dbReference>
<dbReference type="Gene3D" id="3.10.20.90">
    <property type="entry name" value="Phosphatidylinositol 3-kinase Catalytic Subunit, Chain A, domain 1"/>
    <property type="match status" value="2"/>
</dbReference>
<dbReference type="SUPFAM" id="SSF47113">
    <property type="entry name" value="Histone-fold"/>
    <property type="match status" value="1"/>
</dbReference>
<dbReference type="InterPro" id="IPR019956">
    <property type="entry name" value="Ubiquitin_dom"/>
</dbReference>
<dbReference type="InterPro" id="IPR019954">
    <property type="entry name" value="Ubiquitin_CS"/>
</dbReference>
<feature type="domain" description="Ubiquitin-like" evidence="11">
    <location>
        <begin position="79"/>
        <end position="154"/>
    </location>
</feature>
<dbReference type="GO" id="GO:0030527">
    <property type="term" value="F:structural constituent of chromatin"/>
    <property type="evidence" value="ECO:0007669"/>
    <property type="project" value="InterPro"/>
</dbReference>
<dbReference type="GO" id="GO:0046982">
    <property type="term" value="F:protein heterodimerization activity"/>
    <property type="evidence" value="ECO:0007669"/>
    <property type="project" value="InterPro"/>
</dbReference>
<keyword evidence="9" id="KW-0007">Acetylation</keyword>
<dbReference type="PRINTS" id="PR00348">
    <property type="entry name" value="UBIQUITIN"/>
</dbReference>
<evidence type="ECO:0000259" key="11">
    <source>
        <dbReference type="PROSITE" id="PS50053"/>
    </source>
</evidence>
<keyword evidence="13" id="KW-1185">Reference proteome</keyword>
<dbReference type="FunFam" id="3.10.20.90:FF:000469">
    <property type="entry name" value="Polyubiquitin-C"/>
    <property type="match status" value="1"/>
</dbReference>
<keyword evidence="6" id="KW-1017">Isopeptide bond</keyword>
<dbReference type="InterPro" id="IPR000164">
    <property type="entry name" value="Histone_H3/CENP-A"/>
</dbReference>
<evidence type="ECO:0000256" key="7">
    <source>
        <dbReference type="ARBA" id="ARBA00022737"/>
    </source>
</evidence>
<evidence type="ECO:0000256" key="1">
    <source>
        <dbReference type="ARBA" id="ARBA00004123"/>
    </source>
</evidence>
<dbReference type="GO" id="GO:0005634">
    <property type="term" value="C:nucleus"/>
    <property type="evidence" value="ECO:0007669"/>
    <property type="project" value="UniProtKB-SubCell"/>
</dbReference>
<accession>A0A6J5WKW1</accession>
<dbReference type="InterPro" id="IPR000626">
    <property type="entry name" value="Ubiquitin-like_dom"/>
</dbReference>
<dbReference type="GO" id="GO:0000786">
    <property type="term" value="C:nucleosome"/>
    <property type="evidence" value="ECO:0007669"/>
    <property type="project" value="InterPro"/>
</dbReference>
<dbReference type="Pfam" id="PF00240">
    <property type="entry name" value="ubiquitin"/>
    <property type="match status" value="1"/>
</dbReference>